<dbReference type="AlphaFoldDB" id="A0A0Q0JLG2"/>
<dbReference type="GO" id="GO:0005840">
    <property type="term" value="C:ribosome"/>
    <property type="evidence" value="ECO:0007669"/>
    <property type="project" value="UniProtKB-KW"/>
</dbReference>
<dbReference type="InterPro" id="IPR016181">
    <property type="entry name" value="Acyl_CoA_acyltransferase"/>
</dbReference>
<dbReference type="RefSeq" id="WP_055028470.1">
    <property type="nucleotide sequence ID" value="NZ_CP035689.1"/>
</dbReference>
<dbReference type="PROSITE" id="PS51186">
    <property type="entry name" value="GNAT"/>
    <property type="match status" value="1"/>
</dbReference>
<gene>
    <name evidence="2" type="ORF">AAY55_17570</name>
</gene>
<accession>A0A0Q0JLG2</accession>
<organism evidence="2 3">
    <name type="scientific">Vibrio metoecus</name>
    <dbReference type="NCBI Taxonomy" id="1481663"/>
    <lineage>
        <taxon>Bacteria</taxon>
        <taxon>Pseudomonadati</taxon>
        <taxon>Pseudomonadota</taxon>
        <taxon>Gammaproteobacteria</taxon>
        <taxon>Vibrionales</taxon>
        <taxon>Vibrionaceae</taxon>
        <taxon>Vibrio</taxon>
    </lineage>
</organism>
<dbReference type="EMBL" id="LCUF01000061">
    <property type="protein sequence ID" value="KQA21605.1"/>
    <property type="molecule type" value="Genomic_DNA"/>
</dbReference>
<keyword evidence="2" id="KW-0689">Ribosomal protein</keyword>
<sequence>MFTLDVDTDLKLALVSPKFAPHYLEIVNREREYLSQWLAWAPHANSEEFFLSFIHRSLHDYADGKSLVCGMIYKDKLVGNVSFNSINHQLKKVEMGYWLSADYQGKGIVSRSVLKLIDVAFTDLDMEKVQISAATGNQPSRNVCERLGFVLEGTITRAENLNGRVVDHAVYGLSRTSWPET</sequence>
<comment type="caution">
    <text evidence="2">The sequence shown here is derived from an EMBL/GenBank/DDBJ whole genome shotgun (WGS) entry which is preliminary data.</text>
</comment>
<keyword evidence="2" id="KW-0687">Ribonucleoprotein</keyword>
<proteinExistence type="predicted"/>
<protein>
    <submittedName>
        <fullName evidence="2">50S ribosomal protein L7/L12</fullName>
    </submittedName>
</protein>
<dbReference type="PANTHER" id="PTHR43441:SF11">
    <property type="entry name" value="RIBOSOMAL-PROTEIN-SERINE ACETYLTRANSFERASE"/>
    <property type="match status" value="1"/>
</dbReference>
<evidence type="ECO:0000259" key="1">
    <source>
        <dbReference type="PROSITE" id="PS51186"/>
    </source>
</evidence>
<dbReference type="GO" id="GO:1990189">
    <property type="term" value="F:protein N-terminal-serine acetyltransferase activity"/>
    <property type="evidence" value="ECO:0007669"/>
    <property type="project" value="TreeGrafter"/>
</dbReference>
<feature type="domain" description="N-acetyltransferase" evidence="1">
    <location>
        <begin position="24"/>
        <end position="176"/>
    </location>
</feature>
<evidence type="ECO:0000313" key="3">
    <source>
        <dbReference type="Proteomes" id="UP000053724"/>
    </source>
</evidence>
<dbReference type="InterPro" id="IPR000182">
    <property type="entry name" value="GNAT_dom"/>
</dbReference>
<dbReference type="GO" id="GO:0008999">
    <property type="term" value="F:protein-N-terminal-alanine acetyltransferase activity"/>
    <property type="evidence" value="ECO:0007669"/>
    <property type="project" value="TreeGrafter"/>
</dbReference>
<dbReference type="InterPro" id="IPR051908">
    <property type="entry name" value="Ribosomal_N-acetyltransferase"/>
</dbReference>
<dbReference type="SUPFAM" id="SSF55729">
    <property type="entry name" value="Acyl-CoA N-acyltransferases (Nat)"/>
    <property type="match status" value="1"/>
</dbReference>
<dbReference type="Gene3D" id="3.40.630.30">
    <property type="match status" value="1"/>
</dbReference>
<dbReference type="Pfam" id="PF13302">
    <property type="entry name" value="Acetyltransf_3"/>
    <property type="match status" value="1"/>
</dbReference>
<dbReference type="PANTHER" id="PTHR43441">
    <property type="entry name" value="RIBOSOMAL-PROTEIN-SERINE ACETYLTRANSFERASE"/>
    <property type="match status" value="1"/>
</dbReference>
<reference evidence="2 3" key="1">
    <citation type="journal article" date="2015" name="Genome Biol. Evol.">
        <title>The Dynamics of Genetic Interactions between Vibrio metoecus and Vibrio cholerae, Two Close Relatives Co-Occurring in the Environment.</title>
        <authorList>
            <person name="Orata F.D."/>
            <person name="Kirchberger P.C."/>
            <person name="Meheust R."/>
            <person name="Barlow E.J."/>
            <person name="Tarr C.L."/>
            <person name="Boucher Y."/>
        </authorList>
    </citation>
    <scope>NUCLEOTIDE SEQUENCE [LARGE SCALE GENOMIC DNA]</scope>
    <source>
        <strain evidence="2 3">08-2459</strain>
    </source>
</reference>
<dbReference type="GO" id="GO:0005737">
    <property type="term" value="C:cytoplasm"/>
    <property type="evidence" value="ECO:0007669"/>
    <property type="project" value="TreeGrafter"/>
</dbReference>
<dbReference type="PATRIC" id="fig|1481663.8.peg.4527"/>
<dbReference type="Proteomes" id="UP000053724">
    <property type="component" value="Unassembled WGS sequence"/>
</dbReference>
<name>A0A0Q0JLG2_VIBMT</name>
<evidence type="ECO:0000313" key="2">
    <source>
        <dbReference type="EMBL" id="KQA21605.1"/>
    </source>
</evidence>